<feature type="compositionally biased region" description="Gly residues" evidence="1">
    <location>
        <begin position="114"/>
        <end position="128"/>
    </location>
</feature>
<feature type="region of interest" description="Disordered" evidence="1">
    <location>
        <begin position="1"/>
        <end position="254"/>
    </location>
</feature>
<evidence type="ECO:0000313" key="4">
    <source>
        <dbReference type="Proteomes" id="UP000619293"/>
    </source>
</evidence>
<feature type="compositionally biased region" description="Gly residues" evidence="1">
    <location>
        <begin position="140"/>
        <end position="194"/>
    </location>
</feature>
<keyword evidence="2" id="KW-0472">Membrane</keyword>
<feature type="transmembrane region" description="Helical" evidence="2">
    <location>
        <begin position="259"/>
        <end position="281"/>
    </location>
</feature>
<dbReference type="Proteomes" id="UP000619293">
    <property type="component" value="Unassembled WGS sequence"/>
</dbReference>
<evidence type="ECO:0008006" key="5">
    <source>
        <dbReference type="Google" id="ProtNLM"/>
    </source>
</evidence>
<feature type="compositionally biased region" description="Gly residues" evidence="1">
    <location>
        <begin position="72"/>
        <end position="85"/>
    </location>
</feature>
<reference evidence="3 4" key="1">
    <citation type="submission" date="2021-01" db="EMBL/GenBank/DDBJ databases">
        <title>Whole genome shotgun sequence of Catellatospora chokoriensis NBRC 107358.</title>
        <authorList>
            <person name="Komaki H."/>
            <person name="Tamura T."/>
        </authorList>
    </citation>
    <scope>NUCLEOTIDE SEQUENCE [LARGE SCALE GENOMIC DNA]</scope>
    <source>
        <strain evidence="3 4">NBRC 107358</strain>
    </source>
</reference>
<feature type="compositionally biased region" description="Low complexity" evidence="1">
    <location>
        <begin position="44"/>
        <end position="71"/>
    </location>
</feature>
<dbReference type="AlphaFoldDB" id="A0A8J3JRC0"/>
<feature type="compositionally biased region" description="Basic and acidic residues" evidence="1">
    <location>
        <begin position="235"/>
        <end position="252"/>
    </location>
</feature>
<comment type="caution">
    <text evidence="3">The sequence shown here is derived from an EMBL/GenBank/DDBJ whole genome shotgun (WGS) entry which is preliminary data.</text>
</comment>
<accession>A0A8J3JRC0</accession>
<proteinExistence type="predicted"/>
<keyword evidence="2" id="KW-0812">Transmembrane</keyword>
<dbReference type="EMBL" id="BONG01000017">
    <property type="protein sequence ID" value="GIF89691.1"/>
    <property type="molecule type" value="Genomic_DNA"/>
</dbReference>
<name>A0A8J3JRC0_9ACTN</name>
<gene>
    <name evidence="3" type="ORF">Cch02nite_31350</name>
</gene>
<feature type="compositionally biased region" description="Low complexity" evidence="1">
    <location>
        <begin position="86"/>
        <end position="113"/>
    </location>
</feature>
<feature type="compositionally biased region" description="Polar residues" evidence="1">
    <location>
        <begin position="33"/>
        <end position="43"/>
    </location>
</feature>
<feature type="compositionally biased region" description="Basic and acidic residues" evidence="1">
    <location>
        <begin position="8"/>
        <end position="31"/>
    </location>
</feature>
<feature type="compositionally biased region" description="Low complexity" evidence="1">
    <location>
        <begin position="195"/>
        <end position="215"/>
    </location>
</feature>
<protein>
    <recommendedName>
        <fullName evidence="5">Flagellar basal body-associated protein FliL</fullName>
    </recommendedName>
</protein>
<dbReference type="RefSeq" id="WP_191842472.1">
    <property type="nucleotide sequence ID" value="NZ_BONG01000017.1"/>
</dbReference>
<feature type="compositionally biased region" description="Low complexity" evidence="1">
    <location>
        <begin position="129"/>
        <end position="139"/>
    </location>
</feature>
<keyword evidence="4" id="KW-1185">Reference proteome</keyword>
<keyword evidence="2" id="KW-1133">Transmembrane helix</keyword>
<sequence>MSYSDYGSRGDEPEGHPTDPWRRPGEDDGRGRQPSSAPTSGTNGTYPQQYGYPQQNSGYPQQPGYPPAGGYPQDGGYAGPGGYAGGHPPQGRAGYPSQGGYPQAGGYPQQDAQGAGGGYPQPGYGRQGDGYPQHGDGYPQQGGYGQSGYPQQGGYGQGGYPQQGGYGTQAGQGGYGNQGGYAQGGYGAPGGYPAPGGQPQQPYGQPAGYGRPAGQDGYPQQGGFLGDVSVDDDPFAGHEPRSKRRHDPDPPYRKSRKGLWITLVVLLVLCGGGGGGVYFFLSDFLSDVKATTDEAAKITVKEPAQLGGREKIAEPDLVKAAAELKTQISEEMPGSTASVAAFYGDVKTKNMAMAFAMAMLNPKPAEALDEFTKSMTEGSTVTEQWVDVEPGPLGGIAKCAALKMDSGPVAICVWSDSGSLGSIMYFEKKVADVQAKFAGERGQLETRTEPKA</sequence>
<evidence type="ECO:0000313" key="3">
    <source>
        <dbReference type="EMBL" id="GIF89691.1"/>
    </source>
</evidence>
<organism evidence="3 4">
    <name type="scientific">Catellatospora chokoriensis</name>
    <dbReference type="NCBI Taxonomy" id="310353"/>
    <lineage>
        <taxon>Bacteria</taxon>
        <taxon>Bacillati</taxon>
        <taxon>Actinomycetota</taxon>
        <taxon>Actinomycetes</taxon>
        <taxon>Micromonosporales</taxon>
        <taxon>Micromonosporaceae</taxon>
        <taxon>Catellatospora</taxon>
    </lineage>
</organism>
<evidence type="ECO:0000256" key="1">
    <source>
        <dbReference type="SAM" id="MobiDB-lite"/>
    </source>
</evidence>
<evidence type="ECO:0000256" key="2">
    <source>
        <dbReference type="SAM" id="Phobius"/>
    </source>
</evidence>